<dbReference type="SMART" id="SM00702">
    <property type="entry name" value="P4Hc"/>
    <property type="match status" value="1"/>
</dbReference>
<dbReference type="RefSeq" id="XP_020915533.1">
    <property type="nucleotide sequence ID" value="XM_021059874.2"/>
</dbReference>
<dbReference type="GO" id="GO:0004656">
    <property type="term" value="F:procollagen-proline 4-dioxygenase activity"/>
    <property type="evidence" value="ECO:0007669"/>
    <property type="project" value="TreeGrafter"/>
</dbReference>
<evidence type="ECO:0000313" key="12">
    <source>
        <dbReference type="Proteomes" id="UP000887567"/>
    </source>
</evidence>
<dbReference type="Pfam" id="PF13640">
    <property type="entry name" value="2OG-FeII_Oxy_3"/>
    <property type="match status" value="1"/>
</dbReference>
<dbReference type="InterPro" id="IPR044862">
    <property type="entry name" value="Pro_4_hyd_alph_FE2OG_OXY"/>
</dbReference>
<comment type="cofactor">
    <cofactor evidence="1">
        <name>L-ascorbate</name>
        <dbReference type="ChEBI" id="CHEBI:38290"/>
    </cofactor>
</comment>
<sequence>MYLANVLKYFLIVVVTLLASMADFSFPFCFADVSLSKKAKETCPSTDPNCKLSNEREGDYRLYQIDGVETGFVQHVKLQGISYKIITRSMKPLLFEIPDFLSENECDRIVQLANQEGLMDSGTLDTGYDDFGFRNETNHDSDESDSSENESQCKEFMDSFDKSSDRKLNAEELKPFFDMYSTVRFKENDIRSLLLKLGFDKDKDGELSYRECLKANVSALEDYIDNIESSDPLYKTRYSQQAWLSVNNDSDPVLVLLQQRITELTKLPREMIENSEHLQVVRYSVYGHFHAHYDSSFKKDKPCCIKNEEQGDTCNLCRYATILYYLNNVPEGGETAFPIADNVTYDEEEYQKKGLDNLSTRCHDSNIVVKPKKGTAILWYNHHLDPSTGGMGTMDKYSLHGGCDVKKGIKWIANNWINALHMHYK</sequence>
<keyword evidence="5" id="KW-0223">Dioxygenase</keyword>
<dbReference type="RefSeq" id="XP_020915534.1">
    <property type="nucleotide sequence ID" value="XM_021059875.2"/>
</dbReference>
<dbReference type="EnsemblMetazoa" id="XM_021059875.2">
    <property type="protein sequence ID" value="XP_020915534.1"/>
    <property type="gene ID" value="LOC110253019"/>
</dbReference>
<dbReference type="InterPro" id="IPR045054">
    <property type="entry name" value="P4HA-like"/>
</dbReference>
<protein>
    <recommendedName>
        <fullName evidence="13">Transmembrane prolyl 4-hydroxylase</fullName>
    </recommendedName>
</protein>
<keyword evidence="2" id="KW-0479">Metal-binding</keyword>
<keyword evidence="3" id="KW-0106">Calcium</keyword>
<dbReference type="Gene3D" id="2.60.120.620">
    <property type="entry name" value="q2cbj1_9rhob like domain"/>
    <property type="match status" value="1"/>
</dbReference>
<keyword evidence="6" id="KW-0560">Oxidoreductase</keyword>
<dbReference type="PROSITE" id="PS50222">
    <property type="entry name" value="EF_HAND_2"/>
    <property type="match status" value="1"/>
</dbReference>
<dbReference type="GO" id="GO:0005783">
    <property type="term" value="C:endoplasmic reticulum"/>
    <property type="evidence" value="ECO:0007669"/>
    <property type="project" value="TreeGrafter"/>
</dbReference>
<reference evidence="11" key="1">
    <citation type="submission" date="2022-11" db="UniProtKB">
        <authorList>
            <consortium name="EnsemblMetazoa"/>
        </authorList>
    </citation>
    <scope>IDENTIFICATION</scope>
</reference>
<dbReference type="Proteomes" id="UP000887567">
    <property type="component" value="Unplaced"/>
</dbReference>
<dbReference type="InterPro" id="IPR005123">
    <property type="entry name" value="Oxoglu/Fe-dep_dioxygenase_dom"/>
</dbReference>
<proteinExistence type="predicted"/>
<dbReference type="InterPro" id="IPR011992">
    <property type="entry name" value="EF-hand-dom_pair"/>
</dbReference>
<evidence type="ECO:0000256" key="6">
    <source>
        <dbReference type="ARBA" id="ARBA00023002"/>
    </source>
</evidence>
<accession>A0A913Y6J8</accession>
<evidence type="ECO:0000256" key="3">
    <source>
        <dbReference type="ARBA" id="ARBA00022837"/>
    </source>
</evidence>
<dbReference type="EnsemblMetazoa" id="XM_021059874.2">
    <property type="protein sequence ID" value="XP_020915533.1"/>
    <property type="gene ID" value="LOC110253019"/>
</dbReference>
<feature type="domain" description="Fe2OG dioxygenase" evidence="10">
    <location>
        <begin position="274"/>
        <end position="419"/>
    </location>
</feature>
<dbReference type="InterPro" id="IPR006620">
    <property type="entry name" value="Pro_4_hyd_alph"/>
</dbReference>
<evidence type="ECO:0000256" key="5">
    <source>
        <dbReference type="ARBA" id="ARBA00022964"/>
    </source>
</evidence>
<name>A0A913Y6J8_EXADI</name>
<evidence type="ECO:0000256" key="2">
    <source>
        <dbReference type="ARBA" id="ARBA00022723"/>
    </source>
</evidence>
<feature type="domain" description="EF-hand" evidence="9">
    <location>
        <begin position="148"/>
        <end position="183"/>
    </location>
</feature>
<keyword evidence="4" id="KW-0847">Vitamin C</keyword>
<dbReference type="PANTHER" id="PTHR10869">
    <property type="entry name" value="PROLYL 4-HYDROXYLASE ALPHA SUBUNIT"/>
    <property type="match status" value="1"/>
</dbReference>
<dbReference type="InterPro" id="IPR018247">
    <property type="entry name" value="EF_Hand_1_Ca_BS"/>
</dbReference>
<dbReference type="InterPro" id="IPR002048">
    <property type="entry name" value="EF_hand_dom"/>
</dbReference>
<evidence type="ECO:0000256" key="7">
    <source>
        <dbReference type="ARBA" id="ARBA00023004"/>
    </source>
</evidence>
<keyword evidence="12" id="KW-1185">Reference proteome</keyword>
<dbReference type="GO" id="GO:0005509">
    <property type="term" value="F:calcium ion binding"/>
    <property type="evidence" value="ECO:0007669"/>
    <property type="project" value="InterPro"/>
</dbReference>
<dbReference type="PROSITE" id="PS51471">
    <property type="entry name" value="FE2OG_OXY"/>
    <property type="match status" value="1"/>
</dbReference>
<evidence type="ECO:0000256" key="8">
    <source>
        <dbReference type="SAM" id="MobiDB-lite"/>
    </source>
</evidence>
<dbReference type="GeneID" id="110253019"/>
<dbReference type="AlphaFoldDB" id="A0A913Y6J8"/>
<evidence type="ECO:0000313" key="11">
    <source>
        <dbReference type="EnsemblMetazoa" id="XP_020915533.1"/>
    </source>
</evidence>
<dbReference type="PROSITE" id="PS00018">
    <property type="entry name" value="EF_HAND_1"/>
    <property type="match status" value="1"/>
</dbReference>
<dbReference type="GO" id="GO:0031418">
    <property type="term" value="F:L-ascorbic acid binding"/>
    <property type="evidence" value="ECO:0007669"/>
    <property type="project" value="UniProtKB-KW"/>
</dbReference>
<dbReference type="PANTHER" id="PTHR10869:SF246">
    <property type="entry name" value="TRANSMEMBRANE PROLYL 4-HYDROXYLASE"/>
    <property type="match status" value="1"/>
</dbReference>
<organism evidence="11 12">
    <name type="scientific">Exaiptasia diaphana</name>
    <name type="common">Tropical sea anemone</name>
    <name type="synonym">Aiptasia pulchella</name>
    <dbReference type="NCBI Taxonomy" id="2652724"/>
    <lineage>
        <taxon>Eukaryota</taxon>
        <taxon>Metazoa</taxon>
        <taxon>Cnidaria</taxon>
        <taxon>Anthozoa</taxon>
        <taxon>Hexacorallia</taxon>
        <taxon>Actiniaria</taxon>
        <taxon>Aiptasiidae</taxon>
        <taxon>Exaiptasia</taxon>
    </lineage>
</organism>
<feature type="region of interest" description="Disordered" evidence="8">
    <location>
        <begin position="132"/>
        <end position="158"/>
    </location>
</feature>
<evidence type="ECO:0000256" key="1">
    <source>
        <dbReference type="ARBA" id="ARBA00001961"/>
    </source>
</evidence>
<dbReference type="GO" id="GO:0005506">
    <property type="term" value="F:iron ion binding"/>
    <property type="evidence" value="ECO:0007669"/>
    <property type="project" value="InterPro"/>
</dbReference>
<evidence type="ECO:0000259" key="10">
    <source>
        <dbReference type="PROSITE" id="PS51471"/>
    </source>
</evidence>
<dbReference type="KEGG" id="epa:110253019"/>
<dbReference type="Gene3D" id="1.10.238.10">
    <property type="entry name" value="EF-hand"/>
    <property type="match status" value="1"/>
</dbReference>
<evidence type="ECO:0000256" key="4">
    <source>
        <dbReference type="ARBA" id="ARBA00022896"/>
    </source>
</evidence>
<feature type="compositionally biased region" description="Basic and acidic residues" evidence="8">
    <location>
        <begin position="132"/>
        <end position="141"/>
    </location>
</feature>
<dbReference type="SUPFAM" id="SSF47473">
    <property type="entry name" value="EF-hand"/>
    <property type="match status" value="1"/>
</dbReference>
<dbReference type="OrthoDB" id="420380at2759"/>
<dbReference type="OMA" id="WINAPFE"/>
<evidence type="ECO:0000259" key="9">
    <source>
        <dbReference type="PROSITE" id="PS50222"/>
    </source>
</evidence>
<keyword evidence="7" id="KW-0408">Iron</keyword>
<evidence type="ECO:0008006" key="13">
    <source>
        <dbReference type="Google" id="ProtNLM"/>
    </source>
</evidence>